<accession>A0ACC0LPT6</accession>
<proteinExistence type="predicted"/>
<gene>
    <name evidence="1" type="ORF">RHMOL_Rhmol11G0076900</name>
</gene>
<evidence type="ECO:0000313" key="2">
    <source>
        <dbReference type="Proteomes" id="UP001062846"/>
    </source>
</evidence>
<keyword evidence="2" id="KW-1185">Reference proteome</keyword>
<sequence>MGNEEDIDEDEFYVQSKPPPKRPAATATSGSKFQLKKPKTKGPLDAYFTPDLEIELSLKYVSYVTVKYEEEFAHSYEVICRDIDIVFIYEIERNKSLKMRDV</sequence>
<evidence type="ECO:0000313" key="1">
    <source>
        <dbReference type="EMBL" id="KAI8530660.1"/>
    </source>
</evidence>
<dbReference type="EMBL" id="CM046398">
    <property type="protein sequence ID" value="KAI8530660.1"/>
    <property type="molecule type" value="Genomic_DNA"/>
</dbReference>
<protein>
    <submittedName>
        <fullName evidence="1">Uncharacterized protein</fullName>
    </submittedName>
</protein>
<dbReference type="Proteomes" id="UP001062846">
    <property type="component" value="Chromosome 11"/>
</dbReference>
<name>A0ACC0LPT6_RHOML</name>
<reference evidence="1" key="1">
    <citation type="submission" date="2022-02" db="EMBL/GenBank/DDBJ databases">
        <title>Plant Genome Project.</title>
        <authorList>
            <person name="Zhang R.-G."/>
        </authorList>
    </citation>
    <scope>NUCLEOTIDE SEQUENCE</scope>
    <source>
        <strain evidence="1">AT1</strain>
    </source>
</reference>
<comment type="caution">
    <text evidence="1">The sequence shown here is derived from an EMBL/GenBank/DDBJ whole genome shotgun (WGS) entry which is preliminary data.</text>
</comment>
<organism evidence="1 2">
    <name type="scientific">Rhododendron molle</name>
    <name type="common">Chinese azalea</name>
    <name type="synonym">Azalea mollis</name>
    <dbReference type="NCBI Taxonomy" id="49168"/>
    <lineage>
        <taxon>Eukaryota</taxon>
        <taxon>Viridiplantae</taxon>
        <taxon>Streptophyta</taxon>
        <taxon>Embryophyta</taxon>
        <taxon>Tracheophyta</taxon>
        <taxon>Spermatophyta</taxon>
        <taxon>Magnoliopsida</taxon>
        <taxon>eudicotyledons</taxon>
        <taxon>Gunneridae</taxon>
        <taxon>Pentapetalae</taxon>
        <taxon>asterids</taxon>
        <taxon>Ericales</taxon>
        <taxon>Ericaceae</taxon>
        <taxon>Ericoideae</taxon>
        <taxon>Rhodoreae</taxon>
        <taxon>Rhododendron</taxon>
    </lineage>
</organism>